<dbReference type="OrthoDB" id="622631at2"/>
<keyword evidence="1" id="KW-0472">Membrane</keyword>
<dbReference type="FunFam" id="2.60.120.1440:FF:000001">
    <property type="entry name" value="Putative anti-sigma factor"/>
    <property type="match status" value="1"/>
</dbReference>
<dbReference type="EMBL" id="FSRA01000001">
    <property type="protein sequence ID" value="SIN71069.1"/>
    <property type="molecule type" value="Genomic_DNA"/>
</dbReference>
<dbReference type="InterPro" id="IPR006860">
    <property type="entry name" value="FecR"/>
</dbReference>
<dbReference type="InterPro" id="IPR012373">
    <property type="entry name" value="Ferrdict_sens_TM"/>
</dbReference>
<dbReference type="Gene3D" id="3.55.50.30">
    <property type="match status" value="1"/>
</dbReference>
<dbReference type="RefSeq" id="WP_074238036.1">
    <property type="nucleotide sequence ID" value="NZ_FSRA01000001.1"/>
</dbReference>
<dbReference type="Pfam" id="PF16344">
    <property type="entry name" value="FecR_C"/>
    <property type="match status" value="1"/>
</dbReference>
<organism evidence="4 5">
    <name type="scientific">Chitinophaga niabensis</name>
    <dbReference type="NCBI Taxonomy" id="536979"/>
    <lineage>
        <taxon>Bacteria</taxon>
        <taxon>Pseudomonadati</taxon>
        <taxon>Bacteroidota</taxon>
        <taxon>Chitinophagia</taxon>
        <taxon>Chitinophagales</taxon>
        <taxon>Chitinophagaceae</taxon>
        <taxon>Chitinophaga</taxon>
    </lineage>
</organism>
<dbReference type="AlphaFoldDB" id="A0A1N6DJQ8"/>
<evidence type="ECO:0000256" key="1">
    <source>
        <dbReference type="SAM" id="Phobius"/>
    </source>
</evidence>
<dbReference type="GO" id="GO:0016989">
    <property type="term" value="F:sigma factor antagonist activity"/>
    <property type="evidence" value="ECO:0007669"/>
    <property type="project" value="TreeGrafter"/>
</dbReference>
<reference evidence="4 5" key="1">
    <citation type="submission" date="2016-11" db="EMBL/GenBank/DDBJ databases">
        <authorList>
            <person name="Jaros S."/>
            <person name="Januszkiewicz K."/>
            <person name="Wedrychowicz H."/>
        </authorList>
    </citation>
    <scope>NUCLEOTIDE SEQUENCE [LARGE SCALE GENOMIC DNA]</scope>
    <source>
        <strain evidence="4 5">DSM 24787</strain>
    </source>
</reference>
<dbReference type="PIRSF" id="PIRSF018266">
    <property type="entry name" value="FecR"/>
    <property type="match status" value="1"/>
</dbReference>
<dbReference type="PANTHER" id="PTHR30273">
    <property type="entry name" value="PERIPLASMIC SIGNAL SENSOR AND SIGMA FACTOR ACTIVATOR FECR-RELATED"/>
    <property type="match status" value="1"/>
</dbReference>
<feature type="transmembrane region" description="Helical" evidence="1">
    <location>
        <begin position="79"/>
        <end position="101"/>
    </location>
</feature>
<dbReference type="Gene3D" id="2.60.120.1440">
    <property type="match status" value="1"/>
</dbReference>
<keyword evidence="1" id="KW-1133">Transmembrane helix</keyword>
<keyword evidence="1" id="KW-0812">Transmembrane</keyword>
<evidence type="ECO:0000313" key="5">
    <source>
        <dbReference type="Proteomes" id="UP000185003"/>
    </source>
</evidence>
<dbReference type="Proteomes" id="UP000185003">
    <property type="component" value="Unassembled WGS sequence"/>
</dbReference>
<feature type="domain" description="FecR protein" evidence="2">
    <location>
        <begin position="175"/>
        <end position="271"/>
    </location>
</feature>
<dbReference type="STRING" id="536979.SAMN04488055_0829"/>
<evidence type="ECO:0000313" key="4">
    <source>
        <dbReference type="EMBL" id="SIN71069.1"/>
    </source>
</evidence>
<proteinExistence type="predicted"/>
<keyword evidence="5" id="KW-1185">Reference proteome</keyword>
<dbReference type="PANTHER" id="PTHR30273:SF2">
    <property type="entry name" value="PROTEIN FECR"/>
    <property type="match status" value="1"/>
</dbReference>
<feature type="domain" description="Protein FecR C-terminal" evidence="3">
    <location>
        <begin position="314"/>
        <end position="381"/>
    </location>
</feature>
<dbReference type="InterPro" id="IPR032508">
    <property type="entry name" value="FecR_C"/>
</dbReference>
<sequence>MANERLTYLFYRYFQKTASREELDELSQLINEPGNEAAVKLLMEEAYLLFEPQGNVLSETQSGQILTNVQSRTRKHINWWRRIAAAAAVLVFISAGLYGWLQMRDWKPAPVIARQNDVPPGTNKAVLHLADGTVVTLDSAGNQVIRQGGTIINQQNGQLHYKANDPNATTVSFNTLATPRGGQYSVTLPDGSKVWLNSASSLRFPTAFTGLERKVELTGEAYFEVAKNAKQPFKVALEDKTTIEVLGTHFNVNAYKDEPAISTTLLEGAVRLTKGKERVTIKPGERAQLQEGGTKFVIDRPDVERVVAWKNGFFQFDGDNITMIMKQLSRWYDIEPVYAGSMSMKDYSGYISRNSNISEVLKMLELTNEIKCKVEGRKVTVSAIK</sequence>
<evidence type="ECO:0000259" key="3">
    <source>
        <dbReference type="Pfam" id="PF16344"/>
    </source>
</evidence>
<dbReference type="Pfam" id="PF04773">
    <property type="entry name" value="FecR"/>
    <property type="match status" value="1"/>
</dbReference>
<protein>
    <submittedName>
        <fullName evidence="4">FecR protein</fullName>
    </submittedName>
</protein>
<gene>
    <name evidence="4" type="ORF">SAMN04488055_0829</name>
</gene>
<name>A0A1N6DJQ8_9BACT</name>
<evidence type="ECO:0000259" key="2">
    <source>
        <dbReference type="Pfam" id="PF04773"/>
    </source>
</evidence>
<accession>A0A1N6DJQ8</accession>